<feature type="transmembrane region" description="Helical" evidence="8">
    <location>
        <begin position="121"/>
        <end position="141"/>
    </location>
</feature>
<dbReference type="NCBIfam" id="NF007866">
    <property type="entry name" value="PRK10577.1-2"/>
    <property type="match status" value="1"/>
</dbReference>
<dbReference type="GO" id="GO:0005886">
    <property type="term" value="C:plasma membrane"/>
    <property type="evidence" value="ECO:0007669"/>
    <property type="project" value="UniProtKB-SubCell"/>
</dbReference>
<evidence type="ECO:0000313" key="9">
    <source>
        <dbReference type="EMBL" id="TDR85172.1"/>
    </source>
</evidence>
<keyword evidence="3" id="KW-0813">Transport</keyword>
<dbReference type="SUPFAM" id="SSF81345">
    <property type="entry name" value="ABC transporter involved in vitamin B12 uptake, BtuC"/>
    <property type="match status" value="2"/>
</dbReference>
<feature type="transmembrane region" description="Helical" evidence="8">
    <location>
        <begin position="281"/>
        <end position="301"/>
    </location>
</feature>
<evidence type="ECO:0000256" key="7">
    <source>
        <dbReference type="ARBA" id="ARBA00023136"/>
    </source>
</evidence>
<keyword evidence="10" id="KW-1185">Reference proteome</keyword>
<feature type="transmembrane region" description="Helical" evidence="8">
    <location>
        <begin position="148"/>
        <end position="169"/>
    </location>
</feature>
<feature type="transmembrane region" description="Helical" evidence="8">
    <location>
        <begin position="451"/>
        <end position="471"/>
    </location>
</feature>
<dbReference type="CDD" id="cd06550">
    <property type="entry name" value="TM_ABC_iron-siderophores_like"/>
    <property type="match status" value="1"/>
</dbReference>
<keyword evidence="6 8" id="KW-1133">Transmembrane helix</keyword>
<reference evidence="9 10" key="1">
    <citation type="submission" date="2019-03" db="EMBL/GenBank/DDBJ databases">
        <title>Genomic Encyclopedia of Type Strains, Phase IV (KMG-IV): sequencing the most valuable type-strain genomes for metagenomic binning, comparative biology and taxonomic classification.</title>
        <authorList>
            <person name="Goeker M."/>
        </authorList>
    </citation>
    <scope>NUCLEOTIDE SEQUENCE [LARGE SCALE GENOMIC DNA]</scope>
    <source>
        <strain evidence="9 10">DSM 25903</strain>
    </source>
</reference>
<evidence type="ECO:0000256" key="8">
    <source>
        <dbReference type="SAM" id="Phobius"/>
    </source>
</evidence>
<dbReference type="Proteomes" id="UP000295122">
    <property type="component" value="Unassembled WGS sequence"/>
</dbReference>
<feature type="transmembrane region" description="Helical" evidence="8">
    <location>
        <begin position="570"/>
        <end position="597"/>
    </location>
</feature>
<keyword evidence="5 8" id="KW-0812">Transmembrane</keyword>
<evidence type="ECO:0000256" key="2">
    <source>
        <dbReference type="ARBA" id="ARBA00007935"/>
    </source>
</evidence>
<dbReference type="OrthoDB" id="9811721at2"/>
<evidence type="ECO:0000256" key="4">
    <source>
        <dbReference type="ARBA" id="ARBA00022475"/>
    </source>
</evidence>
<dbReference type="InterPro" id="IPR000522">
    <property type="entry name" value="ABC_transptr_permease_BtuC"/>
</dbReference>
<feature type="transmembrane region" description="Helical" evidence="8">
    <location>
        <begin position="426"/>
        <end position="445"/>
    </location>
</feature>
<gene>
    <name evidence="9" type="ORF">EV668_4716</name>
</gene>
<evidence type="ECO:0000256" key="6">
    <source>
        <dbReference type="ARBA" id="ARBA00022989"/>
    </source>
</evidence>
<keyword evidence="7 8" id="KW-0472">Membrane</keyword>
<evidence type="ECO:0000256" key="5">
    <source>
        <dbReference type="ARBA" id="ARBA00022692"/>
    </source>
</evidence>
<protein>
    <submittedName>
        <fullName evidence="9">Iron complex transport system permease protein</fullName>
    </submittedName>
</protein>
<feature type="transmembrane region" description="Helical" evidence="8">
    <location>
        <begin position="92"/>
        <end position="115"/>
    </location>
</feature>
<comment type="similarity">
    <text evidence="2">Belongs to the binding-protein-dependent transport system permease family. FecCD subfamily.</text>
</comment>
<dbReference type="Gene3D" id="1.10.3470.10">
    <property type="entry name" value="ABC transporter involved in vitamin B12 uptake, BtuC"/>
    <property type="match status" value="2"/>
</dbReference>
<name>A0A4R7BKR3_9HYPH</name>
<feature type="transmembrane region" description="Helical" evidence="8">
    <location>
        <begin position="307"/>
        <end position="330"/>
    </location>
</feature>
<dbReference type="GO" id="GO:0022857">
    <property type="term" value="F:transmembrane transporter activity"/>
    <property type="evidence" value="ECO:0007669"/>
    <property type="project" value="InterPro"/>
</dbReference>
<feature type="transmembrane region" description="Helical" evidence="8">
    <location>
        <begin position="236"/>
        <end position="261"/>
    </location>
</feature>
<feature type="transmembrane region" description="Helical" evidence="8">
    <location>
        <begin position="642"/>
        <end position="659"/>
    </location>
</feature>
<feature type="transmembrane region" description="Helical" evidence="8">
    <location>
        <begin position="53"/>
        <end position="80"/>
    </location>
</feature>
<dbReference type="RefSeq" id="WP_133774772.1">
    <property type="nucleotide sequence ID" value="NZ_SNZR01000018.1"/>
</dbReference>
<dbReference type="AlphaFoldDB" id="A0A4R7BKR3"/>
<organism evidence="9 10">
    <name type="scientific">Enterovirga rhinocerotis</name>
    <dbReference type="NCBI Taxonomy" id="1339210"/>
    <lineage>
        <taxon>Bacteria</taxon>
        <taxon>Pseudomonadati</taxon>
        <taxon>Pseudomonadota</taxon>
        <taxon>Alphaproteobacteria</taxon>
        <taxon>Hyphomicrobiales</taxon>
        <taxon>Methylobacteriaceae</taxon>
        <taxon>Enterovirga</taxon>
    </lineage>
</organism>
<feature type="transmembrane region" description="Helical" evidence="8">
    <location>
        <begin position="609"/>
        <end position="630"/>
    </location>
</feature>
<comment type="caution">
    <text evidence="9">The sequence shown here is derived from an EMBL/GenBank/DDBJ whole genome shotgun (WGS) entry which is preliminary data.</text>
</comment>
<evidence type="ECO:0000256" key="1">
    <source>
        <dbReference type="ARBA" id="ARBA00004651"/>
    </source>
</evidence>
<accession>A0A4R7BKR3</accession>
<keyword evidence="4" id="KW-1003">Cell membrane</keyword>
<proteinExistence type="inferred from homology"/>
<evidence type="ECO:0000256" key="3">
    <source>
        <dbReference type="ARBA" id="ARBA00022448"/>
    </source>
</evidence>
<comment type="subcellular location">
    <subcellularLocation>
        <location evidence="1">Cell membrane</location>
        <topology evidence="1">Multi-pass membrane protein</topology>
    </subcellularLocation>
</comment>
<dbReference type="PANTHER" id="PTHR30472">
    <property type="entry name" value="FERRIC ENTEROBACTIN TRANSPORT SYSTEM PERMEASE PROTEIN"/>
    <property type="match status" value="1"/>
</dbReference>
<dbReference type="Pfam" id="PF01032">
    <property type="entry name" value="FecCD"/>
    <property type="match status" value="2"/>
</dbReference>
<feature type="transmembrane region" description="Helical" evidence="8">
    <location>
        <begin position="351"/>
        <end position="372"/>
    </location>
</feature>
<sequence length="663" mass="66607">MTSEAHRLSLAAILGGIALLALALAAWRLAVLMPPGRWWEAALHPNLDDPRDLVFAFSALPRLATAALCGAALGLGGALLQHALANPLASPTTLGVESGGQLALTIAVIFAPALAGDGRGLVALLGGGAALGAVFLCARASGLSSISVVLAGFVVALFCTSLSACLKLLNEEYATVLFLWGGGSLEQADWSVPEGLAWRLAAIGGLTLLALRPLSILTLADDSARALGAPVAATRLAALVLALLLTSIVVGAVGTIGFVGLAAPQIARLAGARLFVQRAPLSALVGAALLVAVDCGLALVLSGEDAVSVPTGAATALLGAPLLVWLLPRLRLAAAPTAPIPLAVRPGGRPVIILTFLAALLGLAVVIALAVGRDAGGMTLASLPELAAFAPWRVPRTLVAATAGAMLAVTGLLLQRMTGNPLASPEVLGIGAGVAFGIALGLTAFPTAGAAGLLLVGAAGAAGATAILIAFGARSRFQPEHILLAGIALTSLLDVFVLAFFARGDLRTAQLLGFISGSTYRAGWSEAWTGLAAAALLVPCALLLSRILDLLPLGDPTARALGLPLARTRLALTGLVAMLTAAGILLAGPLSFVGLMGPHLARFLGLRRAFGAVIGAALIGALVMVTADWIARIAIFPRQLPAGLVAALIGLPYLLRHLGRRAG</sequence>
<feature type="transmembrane region" description="Helical" evidence="8">
    <location>
        <begin position="392"/>
        <end position="414"/>
    </location>
</feature>
<feature type="transmembrane region" description="Helical" evidence="8">
    <location>
        <begin position="483"/>
        <end position="502"/>
    </location>
</feature>
<dbReference type="InterPro" id="IPR037294">
    <property type="entry name" value="ABC_BtuC-like"/>
</dbReference>
<evidence type="ECO:0000313" key="10">
    <source>
        <dbReference type="Proteomes" id="UP000295122"/>
    </source>
</evidence>
<dbReference type="GO" id="GO:0033214">
    <property type="term" value="P:siderophore-iron import into cell"/>
    <property type="evidence" value="ECO:0007669"/>
    <property type="project" value="TreeGrafter"/>
</dbReference>
<dbReference type="EMBL" id="SNZR01000018">
    <property type="protein sequence ID" value="TDR85172.1"/>
    <property type="molecule type" value="Genomic_DNA"/>
</dbReference>
<dbReference type="PANTHER" id="PTHR30472:SF37">
    <property type="entry name" value="FE(3+) DICITRATE TRANSPORT SYSTEM PERMEASE PROTEIN FECD-RELATED"/>
    <property type="match status" value="1"/>
</dbReference>